<evidence type="ECO:0000256" key="2">
    <source>
        <dbReference type="ARBA" id="ARBA00022801"/>
    </source>
</evidence>
<dbReference type="PANTHER" id="PTHR31793:SF27">
    <property type="entry name" value="NOVEL THIOESTERASE SUPERFAMILY DOMAIN AND SAPOSIN A-TYPE DOMAIN CONTAINING PROTEIN (0610012H03RIK)"/>
    <property type="match status" value="1"/>
</dbReference>
<organism evidence="4 5">
    <name type="scientific">Teichococcus vastitatis</name>
    <dbReference type="NCBI Taxonomy" id="2307076"/>
    <lineage>
        <taxon>Bacteria</taxon>
        <taxon>Pseudomonadati</taxon>
        <taxon>Pseudomonadota</taxon>
        <taxon>Alphaproteobacteria</taxon>
        <taxon>Acetobacterales</taxon>
        <taxon>Roseomonadaceae</taxon>
        <taxon>Roseomonas</taxon>
    </lineage>
</organism>
<protein>
    <submittedName>
        <fullName evidence="4">Acyl-CoA thioesterase</fullName>
    </submittedName>
</protein>
<accession>A0ABS9W0J0</accession>
<sequence length="147" mass="16512">MGKTIPRRAEYRFFIEIPTRWADQDAFGHVNNAVYYTYYDTLVASFLGGVGLNAQQDGIGVVVETLCRHHSPAYFPDVLSAGLRVGRIGSSSVRYEIGLFRAGEDTACAEGHFIHVQVELANQHRTRLLPERLHQALLPLLTEKVDR</sequence>
<reference evidence="4 5" key="1">
    <citation type="submission" date="2022-03" db="EMBL/GenBank/DDBJ databases">
        <title>Complete genome analysis of Roseomonas KG 17.1 : a prolific producer of plant growth promoters.</title>
        <authorList>
            <person name="Saadouli I."/>
            <person name="Najjari A."/>
            <person name="Mosbah A."/>
            <person name="Ouzari H.I."/>
        </authorList>
    </citation>
    <scope>NUCLEOTIDE SEQUENCE [LARGE SCALE GENOMIC DNA]</scope>
    <source>
        <strain evidence="4 5">KG17-1</strain>
    </source>
</reference>
<dbReference type="InterPro" id="IPR050563">
    <property type="entry name" value="4-hydroxybenzoyl-CoA_TE"/>
</dbReference>
<dbReference type="EMBL" id="JALBUU010000004">
    <property type="protein sequence ID" value="MCI0752825.1"/>
    <property type="molecule type" value="Genomic_DNA"/>
</dbReference>
<evidence type="ECO:0000256" key="1">
    <source>
        <dbReference type="ARBA" id="ARBA00005953"/>
    </source>
</evidence>
<keyword evidence="5" id="KW-1185">Reference proteome</keyword>
<evidence type="ECO:0000313" key="4">
    <source>
        <dbReference type="EMBL" id="MCI0752825.1"/>
    </source>
</evidence>
<gene>
    <name evidence="4" type="ORF">MON41_03495</name>
</gene>
<dbReference type="Proteomes" id="UP001201985">
    <property type="component" value="Unassembled WGS sequence"/>
</dbReference>
<evidence type="ECO:0000259" key="3">
    <source>
        <dbReference type="Pfam" id="PF03061"/>
    </source>
</evidence>
<keyword evidence="2" id="KW-0378">Hydrolase</keyword>
<proteinExistence type="inferred from homology"/>
<comment type="caution">
    <text evidence="4">The sequence shown here is derived from an EMBL/GenBank/DDBJ whole genome shotgun (WGS) entry which is preliminary data.</text>
</comment>
<dbReference type="SUPFAM" id="SSF54637">
    <property type="entry name" value="Thioesterase/thiol ester dehydrase-isomerase"/>
    <property type="match status" value="1"/>
</dbReference>
<comment type="similarity">
    <text evidence="1">Belongs to the 4-hydroxybenzoyl-CoA thioesterase family.</text>
</comment>
<dbReference type="Gene3D" id="3.10.129.10">
    <property type="entry name" value="Hotdog Thioesterase"/>
    <property type="match status" value="1"/>
</dbReference>
<dbReference type="PANTHER" id="PTHR31793">
    <property type="entry name" value="4-HYDROXYBENZOYL-COA THIOESTERASE FAMILY MEMBER"/>
    <property type="match status" value="1"/>
</dbReference>
<name>A0ABS9W0J0_9PROT</name>
<dbReference type="RefSeq" id="WP_120008161.1">
    <property type="nucleotide sequence ID" value="NZ_JALBUU010000004.1"/>
</dbReference>
<feature type="domain" description="Thioesterase" evidence="3">
    <location>
        <begin position="27"/>
        <end position="108"/>
    </location>
</feature>
<dbReference type="Pfam" id="PF03061">
    <property type="entry name" value="4HBT"/>
    <property type="match status" value="1"/>
</dbReference>
<evidence type="ECO:0000313" key="5">
    <source>
        <dbReference type="Proteomes" id="UP001201985"/>
    </source>
</evidence>
<dbReference type="InterPro" id="IPR006683">
    <property type="entry name" value="Thioestr_dom"/>
</dbReference>
<dbReference type="CDD" id="cd00586">
    <property type="entry name" value="4HBT"/>
    <property type="match status" value="1"/>
</dbReference>
<dbReference type="InterPro" id="IPR029069">
    <property type="entry name" value="HotDog_dom_sf"/>
</dbReference>